<dbReference type="SUPFAM" id="SSF54637">
    <property type="entry name" value="Thioesterase/thiol ester dehydrase-isomerase"/>
    <property type="match status" value="1"/>
</dbReference>
<dbReference type="InterPro" id="IPR049449">
    <property type="entry name" value="TesB_ACOT8-like_N"/>
</dbReference>
<dbReference type="OrthoDB" id="1413770at2"/>
<accession>A0A1R4G716</accession>
<feature type="domain" description="Acyl-CoA thioesterase-like C-terminal" evidence="2">
    <location>
        <begin position="141"/>
        <end position="252"/>
    </location>
</feature>
<organism evidence="3 4">
    <name type="scientific">Agrococcus casei LMG 22410</name>
    <dbReference type="NCBI Taxonomy" id="1255656"/>
    <lineage>
        <taxon>Bacteria</taxon>
        <taxon>Bacillati</taxon>
        <taxon>Actinomycetota</taxon>
        <taxon>Actinomycetes</taxon>
        <taxon>Micrococcales</taxon>
        <taxon>Microbacteriaceae</taxon>
        <taxon>Agrococcus</taxon>
    </lineage>
</organism>
<protein>
    <submittedName>
        <fullName evidence="3">TesB-like acyl-CoA thioesterase 5</fullName>
    </submittedName>
</protein>
<dbReference type="InterPro" id="IPR029069">
    <property type="entry name" value="HotDog_dom_sf"/>
</dbReference>
<proteinExistence type="predicted"/>
<reference evidence="3 4" key="1">
    <citation type="submission" date="2017-02" db="EMBL/GenBank/DDBJ databases">
        <authorList>
            <person name="Peterson S.W."/>
        </authorList>
    </citation>
    <scope>NUCLEOTIDE SEQUENCE [LARGE SCALE GENOMIC DNA]</scope>
    <source>
        <strain evidence="3 4">LMG 22410</strain>
    </source>
</reference>
<sequence length="261" mass="28979">MPQESYFTRTDEHTFESHIHTQGAWNTAEQHVAPSFGLLVHEIERDRDARRDDALMVTRASFDIYGTFTIDPVSVSTRVLRPGRTVELVEASLEQNGRAAIVVRAWLMKGFDTTDLAANELAPMPSRDDMEESTFALDWPGGAVRSIETRKQEEHPGRACSWTRPKVALVSGEEPSALARMTGLFDFANGLTPRARPEDVLFPNLDLTVHYLREPVGEWLGYDTTVTYSAVGTGLTHTVLHDDDGPFAVQSQGLTVRPGRG</sequence>
<dbReference type="RefSeq" id="WP_086992291.1">
    <property type="nucleotide sequence ID" value="NZ_FUHU01000038.1"/>
</dbReference>
<dbReference type="Pfam" id="PF20789">
    <property type="entry name" value="4HBT_3C"/>
    <property type="match status" value="1"/>
</dbReference>
<dbReference type="EMBL" id="FUHU01000038">
    <property type="protein sequence ID" value="SJM63883.1"/>
    <property type="molecule type" value="Genomic_DNA"/>
</dbReference>
<dbReference type="Pfam" id="PF13622">
    <property type="entry name" value="4HBT_3"/>
    <property type="match status" value="1"/>
</dbReference>
<evidence type="ECO:0000259" key="2">
    <source>
        <dbReference type="Pfam" id="PF20789"/>
    </source>
</evidence>
<dbReference type="InterPro" id="IPR042171">
    <property type="entry name" value="Acyl-CoA_hotdog"/>
</dbReference>
<feature type="domain" description="Acyl-CoA thioesterase-like N-terminal HotDog" evidence="1">
    <location>
        <begin position="22"/>
        <end position="107"/>
    </location>
</feature>
<keyword evidence="4" id="KW-1185">Reference proteome</keyword>
<dbReference type="AlphaFoldDB" id="A0A1R4G716"/>
<gene>
    <name evidence="3" type="ORF">CZ674_09435</name>
</gene>
<evidence type="ECO:0000313" key="4">
    <source>
        <dbReference type="Proteomes" id="UP000195787"/>
    </source>
</evidence>
<dbReference type="InterPro" id="IPR049450">
    <property type="entry name" value="ACOT8-like_C"/>
</dbReference>
<dbReference type="GeneID" id="303173438"/>
<name>A0A1R4G716_9MICO</name>
<evidence type="ECO:0000259" key="1">
    <source>
        <dbReference type="Pfam" id="PF13622"/>
    </source>
</evidence>
<dbReference type="Gene3D" id="2.40.160.210">
    <property type="entry name" value="Acyl-CoA thioesterase, double hotdog domain"/>
    <property type="match status" value="1"/>
</dbReference>
<evidence type="ECO:0000313" key="3">
    <source>
        <dbReference type="EMBL" id="SJM63883.1"/>
    </source>
</evidence>
<dbReference type="Proteomes" id="UP000195787">
    <property type="component" value="Unassembled WGS sequence"/>
</dbReference>